<evidence type="ECO:0000256" key="1">
    <source>
        <dbReference type="ARBA" id="ARBA00004635"/>
    </source>
</evidence>
<keyword evidence="4" id="KW-0472">Membrane</keyword>
<dbReference type="GO" id="GO:0090036">
    <property type="term" value="P:regulation of protein kinase C signaling"/>
    <property type="evidence" value="ECO:0007669"/>
    <property type="project" value="InterPro"/>
</dbReference>
<feature type="compositionally biased region" description="Polar residues" evidence="6">
    <location>
        <begin position="366"/>
        <end position="378"/>
    </location>
</feature>
<feature type="compositionally biased region" description="Basic and acidic residues" evidence="6">
    <location>
        <begin position="675"/>
        <end position="692"/>
    </location>
</feature>
<keyword evidence="5" id="KW-0449">Lipoprotein</keyword>
<feature type="compositionally biased region" description="Polar residues" evidence="6">
    <location>
        <begin position="309"/>
        <end position="323"/>
    </location>
</feature>
<name>A0A672R369_SINGR</name>
<evidence type="ECO:0000313" key="9">
    <source>
        <dbReference type="Proteomes" id="UP000472262"/>
    </source>
</evidence>
<comment type="subcellular location">
    <subcellularLocation>
        <location evidence="1">Membrane</location>
        <topology evidence="1">Lipid-anchor</topology>
    </subcellularLocation>
</comment>
<feature type="region of interest" description="Disordered" evidence="6">
    <location>
        <begin position="1"/>
        <end position="90"/>
    </location>
</feature>
<feature type="compositionally biased region" description="Basic and acidic residues" evidence="6">
    <location>
        <begin position="1327"/>
        <end position="1341"/>
    </location>
</feature>
<dbReference type="InterPro" id="IPR001573">
    <property type="entry name" value="AKAP_WSK"/>
</dbReference>
<keyword evidence="9" id="KW-1185">Reference proteome</keyword>
<feature type="region of interest" description="Disordered" evidence="6">
    <location>
        <begin position="777"/>
        <end position="796"/>
    </location>
</feature>
<dbReference type="GO" id="GO:0005737">
    <property type="term" value="C:cytoplasm"/>
    <property type="evidence" value="ECO:0007669"/>
    <property type="project" value="TreeGrafter"/>
</dbReference>
<feature type="compositionally biased region" description="Polar residues" evidence="6">
    <location>
        <begin position="1440"/>
        <end position="1451"/>
    </location>
</feature>
<feature type="compositionally biased region" description="Basic and acidic residues" evidence="6">
    <location>
        <begin position="126"/>
        <end position="151"/>
    </location>
</feature>
<dbReference type="GO" id="GO:0016020">
    <property type="term" value="C:membrane"/>
    <property type="evidence" value="ECO:0007669"/>
    <property type="project" value="UniProtKB-SubCell"/>
</dbReference>
<dbReference type="GO" id="GO:0051018">
    <property type="term" value="F:protein kinase A binding"/>
    <property type="evidence" value="ECO:0007669"/>
    <property type="project" value="InterPro"/>
</dbReference>
<feature type="region of interest" description="Disordered" evidence="6">
    <location>
        <begin position="1313"/>
        <end position="1370"/>
    </location>
</feature>
<feature type="compositionally biased region" description="Basic and acidic residues" evidence="6">
    <location>
        <begin position="472"/>
        <end position="518"/>
    </location>
</feature>
<dbReference type="InterPro" id="IPR028540">
    <property type="entry name" value="AKAP12"/>
</dbReference>
<evidence type="ECO:0000256" key="3">
    <source>
        <dbReference type="ARBA" id="ARBA00022860"/>
    </source>
</evidence>
<feature type="compositionally biased region" description="Acidic residues" evidence="6">
    <location>
        <begin position="542"/>
        <end position="553"/>
    </location>
</feature>
<feature type="compositionally biased region" description="Basic and acidic residues" evidence="6">
    <location>
        <begin position="1452"/>
        <end position="1463"/>
    </location>
</feature>
<protein>
    <submittedName>
        <fullName evidence="8">A kinase (PRKA) anchor protein 12b</fullName>
    </submittedName>
</protein>
<reference evidence="8" key="2">
    <citation type="submission" date="2025-09" db="UniProtKB">
        <authorList>
            <consortium name="Ensembl"/>
        </authorList>
    </citation>
    <scope>IDENTIFICATION</scope>
</reference>
<dbReference type="PROSITE" id="PS51893">
    <property type="entry name" value="AKAP_CAM_BD"/>
    <property type="match status" value="2"/>
</dbReference>
<feature type="region of interest" description="Disordered" evidence="6">
    <location>
        <begin position="903"/>
        <end position="925"/>
    </location>
</feature>
<feature type="compositionally biased region" description="Low complexity" evidence="6">
    <location>
        <begin position="271"/>
        <end position="297"/>
    </location>
</feature>
<dbReference type="Ensembl" id="ENSSGRT00000088261.1">
    <property type="protein sequence ID" value="ENSSGRP00000082869.1"/>
    <property type="gene ID" value="ENSSGRG00000041893.1"/>
</dbReference>
<evidence type="ECO:0000256" key="2">
    <source>
        <dbReference type="ARBA" id="ARBA00022553"/>
    </source>
</evidence>
<feature type="compositionally biased region" description="Low complexity" evidence="6">
    <location>
        <begin position="400"/>
        <end position="412"/>
    </location>
</feature>
<keyword evidence="2" id="KW-0597">Phosphoprotein</keyword>
<organism evidence="8 9">
    <name type="scientific">Sinocyclocheilus grahami</name>
    <name type="common">Dianchi golden-line fish</name>
    <name type="synonym">Barbus grahami</name>
    <dbReference type="NCBI Taxonomy" id="75366"/>
    <lineage>
        <taxon>Eukaryota</taxon>
        <taxon>Metazoa</taxon>
        <taxon>Chordata</taxon>
        <taxon>Craniata</taxon>
        <taxon>Vertebrata</taxon>
        <taxon>Euteleostomi</taxon>
        <taxon>Actinopterygii</taxon>
        <taxon>Neopterygii</taxon>
        <taxon>Teleostei</taxon>
        <taxon>Ostariophysi</taxon>
        <taxon>Cypriniformes</taxon>
        <taxon>Cyprinidae</taxon>
        <taxon>Cyprininae</taxon>
        <taxon>Sinocyclocheilus</taxon>
    </lineage>
</organism>
<dbReference type="OMA" id="KGTERGH"/>
<evidence type="ECO:0000313" key="8">
    <source>
        <dbReference type="Ensembl" id="ENSSGRP00000082869.1"/>
    </source>
</evidence>
<feature type="region of interest" description="Disordered" evidence="6">
    <location>
        <begin position="117"/>
        <end position="743"/>
    </location>
</feature>
<feature type="compositionally biased region" description="Basic and acidic residues" evidence="6">
    <location>
        <begin position="353"/>
        <end position="362"/>
    </location>
</feature>
<feature type="compositionally biased region" description="Basic and acidic residues" evidence="6">
    <location>
        <begin position="1237"/>
        <end position="1251"/>
    </location>
</feature>
<sequence length="1505" mass="162868">MGATPSVQRDAKSPEDAPEDISAELSDTQDGGDGKPLQKNGQISISSLNGKTDDQTEYNGHTDENPPVEGRCSTKERLTGKKVLPLRQGQKAKTRAVQIIECLSFTKLIDKAEEPADQTVVDVPSETEKASEEVTEKSAEEIVSISEKEPEPEGPTELPTSPLSQETQSPFKRFFTQGIFSNLRKKTSFKKPKDEEQVKDKSAEEDIKETEETAEGAIGGTEEAKVDAEKEPAEGEQIEKPSEKVETKAEMTTETTSTETEEPQDLKVEAEAASEAEAQTETAEAPAAETAVEAQATDDSKPTIDNPDVSETVTTEAEILSSQDKSKAQGSPLKKLFTGAGLKKLSSKKQKSKKEAESKQTESSEQVAENIQSSTESAEPQKPDSGASSPEESGEHLEGEVTQVEVAQAVETNGEPVTSDCEKKKDGILPWSSFKKLVTPKKRVKRPSESEDEAPGDKPKSSTLSSTESAIFDEKTDEPKPSEEVPSESKEESQTESKAEPKVEKPEPVAEEPKRKMDTSVSWEALICVGSAKKRARKTSDSDDEEPKIEEEVQLSGEEQTKTTAESPLVSSGEADRENLASSPEPEEELVSTWESFKRLVTHRKKPKAEDKADEASGPEYTTSDTPKEESSFSLRKLIPRRKKKSDGKQEQISSDIGSTEDDSDTPAVVPLSEYENKPAAEVAVKAEEVKQESAAVTQAKASAEDRSPSWISTTVENVEDDTEGKQLSDIPEEGDTAATPKSTDNTIAEDIVELTSEAVTALEQVEETEMVSAVSRVTASPVTSGETTPVPGDGVEKTDVVLQEAVETFSVTTNAMAVTMTNEQENIVAVTTDALLVESAIKEEKTVLVAHEKTEAIAVCTGLGTSEIKAVEEESLTQKASVESVTVVSQVLVTELAVEDKTQEPEKASVTEDEVHEAQMSGGQTELKENAVEEKTQFEEIKETPEPESDLQEVAAVKVALISSVQQEPEFLEEPVVAEKSPQVEAAGPVEPTVEDSICAQTVEVTEVAVAEGEKVQELEDVKDVKATVEVASVEGVAMAVTEEVMANLPEVPASQTAGSTEDPISVIAATEEFAIMKETVCVISSTSKMTESHSADLAHETIMEKVPLVLPTGDHKIQVIVNDAEVDSAQEIVEANLEITSTKVRIVVEEVIENVKEETEVIQATQVTEAEIIERKSSVIVQEVIQNVVENLAEAHAEQKVSEKTTEEVECCTTSVDVKCEEAPAVSGMIEENPSTDKPKASDDICKDDDKQSHIVTKKAVKRVNDSILITETVTVSITDEIQPQNEEVATVSVEDVHQETEVTKGKVELKQAEEKKFSGTTESEEGKSQVESHPKEVPTEIQQETHASEVSEAILEEKLTETSVTGASQDQIVAEQCQMAQEAQIETAREFKVGVINVQNADDVPVQDPGTNMKEESSEGQESVEDKPQKDLEEPQTEASTQDTTNQGESRDPDCQKTDAENVPVKLETATEKTANAITVEEGMKEVRNEIEPVSTEAVTVS</sequence>
<dbReference type="PANTHER" id="PTHR23209:SF4">
    <property type="entry name" value="A-KINASE ANCHOR PROTEIN 12"/>
    <property type="match status" value="1"/>
</dbReference>
<dbReference type="PANTHER" id="PTHR23209">
    <property type="entry name" value="A-KINASE ANCHOR PROTEIN 12"/>
    <property type="match status" value="1"/>
</dbReference>
<feature type="compositionally biased region" description="Basic and acidic residues" evidence="6">
    <location>
        <begin position="191"/>
        <end position="205"/>
    </location>
</feature>
<feature type="compositionally biased region" description="Polar residues" evidence="6">
    <location>
        <begin position="777"/>
        <end position="788"/>
    </location>
</feature>
<feature type="compositionally biased region" description="Basic and acidic residues" evidence="6">
    <location>
        <begin position="1427"/>
        <end position="1436"/>
    </location>
</feature>
<evidence type="ECO:0000256" key="4">
    <source>
        <dbReference type="ARBA" id="ARBA00023136"/>
    </source>
</evidence>
<evidence type="ECO:0000256" key="5">
    <source>
        <dbReference type="ARBA" id="ARBA00023288"/>
    </source>
</evidence>
<feature type="domain" description="A kinase-anchoring proteins AKAP-5 and AKAP-12 calmodulin (CaM)-binding" evidence="7">
    <location>
        <begin position="428"/>
        <end position="448"/>
    </location>
</feature>
<evidence type="ECO:0000259" key="7">
    <source>
        <dbReference type="PROSITE" id="PS51893"/>
    </source>
</evidence>
<dbReference type="FunCoup" id="A0A672R369">
    <property type="interactions" value="857"/>
</dbReference>
<feature type="region of interest" description="Disordered" evidence="6">
    <location>
        <begin position="1231"/>
        <end position="1251"/>
    </location>
</feature>
<dbReference type="InParanoid" id="A0A672R369"/>
<dbReference type="GO" id="GO:0010739">
    <property type="term" value="P:positive regulation of protein kinase A signaling"/>
    <property type="evidence" value="ECO:0007669"/>
    <property type="project" value="InterPro"/>
</dbReference>
<feature type="region of interest" description="Disordered" evidence="6">
    <location>
        <begin position="1401"/>
        <end position="1473"/>
    </location>
</feature>
<dbReference type="Proteomes" id="UP000472262">
    <property type="component" value="Unassembled WGS sequence"/>
</dbReference>
<feature type="compositionally biased region" description="Polar residues" evidence="6">
    <location>
        <begin position="39"/>
        <end position="50"/>
    </location>
</feature>
<evidence type="ECO:0000256" key="6">
    <source>
        <dbReference type="SAM" id="MobiDB-lite"/>
    </source>
</evidence>
<keyword evidence="3" id="KW-0112">Calmodulin-binding</keyword>
<feature type="compositionally biased region" description="Basic and acidic residues" evidence="6">
    <location>
        <begin position="222"/>
        <end position="251"/>
    </location>
</feature>
<proteinExistence type="predicted"/>
<feature type="domain" description="A kinase-anchoring proteins AKAP-5 and AKAP-12 calmodulin (CaM)-binding" evidence="7">
    <location>
        <begin position="591"/>
        <end position="611"/>
    </location>
</feature>
<accession>A0A672R369</accession>
<dbReference type="GO" id="GO:0005516">
    <property type="term" value="F:calmodulin binding"/>
    <property type="evidence" value="ECO:0007669"/>
    <property type="project" value="UniProtKB-KW"/>
</dbReference>
<dbReference type="GO" id="GO:0007165">
    <property type="term" value="P:signal transduction"/>
    <property type="evidence" value="ECO:0007669"/>
    <property type="project" value="TreeGrafter"/>
</dbReference>
<dbReference type="Pfam" id="PF03832">
    <property type="entry name" value="WSK"/>
    <property type="match status" value="2"/>
</dbReference>
<reference evidence="8" key="1">
    <citation type="submission" date="2025-08" db="UniProtKB">
        <authorList>
            <consortium name="Ensembl"/>
        </authorList>
    </citation>
    <scope>IDENTIFICATION</scope>
</reference>